<keyword evidence="3" id="KW-1185">Reference proteome</keyword>
<dbReference type="EMBL" id="WEKT01000002">
    <property type="protein sequence ID" value="MZI92007.1"/>
    <property type="molecule type" value="Genomic_DNA"/>
</dbReference>
<dbReference type="Proteomes" id="UP000462621">
    <property type="component" value="Unassembled WGS sequence"/>
</dbReference>
<evidence type="ECO:0000256" key="1">
    <source>
        <dbReference type="SAM" id="Phobius"/>
    </source>
</evidence>
<protein>
    <recommendedName>
        <fullName evidence="4">Zinc-ribbon 15 domain-containing protein</fullName>
    </recommendedName>
</protein>
<keyword evidence="1" id="KW-0472">Membrane</keyword>
<dbReference type="RefSeq" id="WP_161153317.1">
    <property type="nucleotide sequence ID" value="NZ_WEKT01000002.1"/>
</dbReference>
<evidence type="ECO:0008006" key="4">
    <source>
        <dbReference type="Google" id="ProtNLM"/>
    </source>
</evidence>
<evidence type="ECO:0000313" key="2">
    <source>
        <dbReference type="EMBL" id="MZI92007.1"/>
    </source>
</evidence>
<reference evidence="2 3" key="1">
    <citation type="submission" date="2019-10" db="EMBL/GenBank/DDBJ databases">
        <title>Vibrio sp. nov. isolated from a shrimp pond.</title>
        <authorList>
            <person name="Gomez-Gil B."/>
            <person name="Enciso-Ibarra J."/>
            <person name="Enciso-Ibarra K."/>
            <person name="Bolan-Mejia C."/>
        </authorList>
    </citation>
    <scope>NUCLEOTIDE SEQUENCE [LARGE SCALE GENOMIC DNA]</scope>
    <source>
        <strain evidence="2 3">CAIM 722</strain>
    </source>
</reference>
<feature type="transmembrane region" description="Helical" evidence="1">
    <location>
        <begin position="87"/>
        <end position="106"/>
    </location>
</feature>
<organism evidence="2 3">
    <name type="scientific">Vibrio eleionomae</name>
    <dbReference type="NCBI Taxonomy" id="2653505"/>
    <lineage>
        <taxon>Bacteria</taxon>
        <taxon>Pseudomonadati</taxon>
        <taxon>Pseudomonadota</taxon>
        <taxon>Gammaproteobacteria</taxon>
        <taxon>Vibrionales</taxon>
        <taxon>Vibrionaceae</taxon>
        <taxon>Vibrio</taxon>
    </lineage>
</organism>
<proteinExistence type="predicted"/>
<name>A0A7X4LHZ9_9VIBR</name>
<gene>
    <name evidence="2" type="ORF">F9817_02155</name>
</gene>
<dbReference type="AlphaFoldDB" id="A0A7X4LHZ9"/>
<sequence>MIIFGTRGKTVSGPVIESHMCEHCGHNEYVTFGLLRYFHLYWIPSLVTSKKIGMECTHCRKSYMESELSQEQIQGIKPHVFNYQNTLPYFSGAILFGCFILLLLCMM</sequence>
<accession>A0A7X4LHZ9</accession>
<keyword evidence="1" id="KW-1133">Transmembrane helix</keyword>
<evidence type="ECO:0000313" key="3">
    <source>
        <dbReference type="Proteomes" id="UP000462621"/>
    </source>
</evidence>
<keyword evidence="1" id="KW-0812">Transmembrane</keyword>
<comment type="caution">
    <text evidence="2">The sequence shown here is derived from an EMBL/GenBank/DDBJ whole genome shotgun (WGS) entry which is preliminary data.</text>
</comment>